<dbReference type="Proteomes" id="UP000276133">
    <property type="component" value="Unassembled WGS sequence"/>
</dbReference>
<dbReference type="SMART" id="SM01077">
    <property type="entry name" value="Cg6151-P"/>
    <property type="match status" value="1"/>
</dbReference>
<dbReference type="AlphaFoldDB" id="A0A3M7SW31"/>
<keyword evidence="8" id="KW-1185">Reference proteome</keyword>
<evidence type="ECO:0000256" key="1">
    <source>
        <dbReference type="ARBA" id="ARBA00004127"/>
    </source>
</evidence>
<proteinExistence type="inferred from homology"/>
<dbReference type="OrthoDB" id="9934994at2759"/>
<evidence type="ECO:0000256" key="4">
    <source>
        <dbReference type="ARBA" id="ARBA00022989"/>
    </source>
</evidence>
<dbReference type="GO" id="GO:0016020">
    <property type="term" value="C:membrane"/>
    <property type="evidence" value="ECO:0007669"/>
    <property type="project" value="InterPro"/>
</dbReference>
<gene>
    <name evidence="7" type="ORF">BpHYR1_030932</name>
</gene>
<dbReference type="GO" id="GO:0016192">
    <property type="term" value="P:vesicle-mediated transport"/>
    <property type="evidence" value="ECO:0007669"/>
    <property type="project" value="TreeGrafter"/>
</dbReference>
<feature type="transmembrane region" description="Helical" evidence="6">
    <location>
        <begin position="54"/>
        <end position="81"/>
    </location>
</feature>
<evidence type="ECO:0000256" key="6">
    <source>
        <dbReference type="SAM" id="Phobius"/>
    </source>
</evidence>
<comment type="caution">
    <text evidence="7">The sequence shown here is derived from an EMBL/GenBank/DDBJ whole genome shotgun (WGS) entry which is preliminary data.</text>
</comment>
<accession>A0A3M7SW31</accession>
<feature type="transmembrane region" description="Helical" evidence="6">
    <location>
        <begin position="116"/>
        <end position="135"/>
    </location>
</feature>
<dbReference type="GO" id="GO:0012505">
    <property type="term" value="C:endomembrane system"/>
    <property type="evidence" value="ECO:0007669"/>
    <property type="project" value="UniProtKB-SubCell"/>
</dbReference>
<keyword evidence="3 6" id="KW-0812">Transmembrane</keyword>
<comment type="similarity">
    <text evidence="2">Belongs to the calcium channel flower family.</text>
</comment>
<keyword evidence="5 6" id="KW-0472">Membrane</keyword>
<dbReference type="PANTHER" id="PTHR13314:SF2">
    <property type="entry name" value="CALCIUM CHANNEL FLOWER HOMOLOG"/>
    <property type="match status" value="1"/>
</dbReference>
<name>A0A3M7SW31_BRAPC</name>
<dbReference type="EMBL" id="REGN01000696">
    <property type="protein sequence ID" value="RNA39909.1"/>
    <property type="molecule type" value="Genomic_DNA"/>
</dbReference>
<organism evidence="7 8">
    <name type="scientific">Brachionus plicatilis</name>
    <name type="common">Marine rotifer</name>
    <name type="synonym">Brachionus muelleri</name>
    <dbReference type="NCBI Taxonomy" id="10195"/>
    <lineage>
        <taxon>Eukaryota</taxon>
        <taxon>Metazoa</taxon>
        <taxon>Spiralia</taxon>
        <taxon>Gnathifera</taxon>
        <taxon>Rotifera</taxon>
        <taxon>Eurotatoria</taxon>
        <taxon>Monogononta</taxon>
        <taxon>Pseudotrocha</taxon>
        <taxon>Ploima</taxon>
        <taxon>Brachionidae</taxon>
        <taxon>Brachionus</taxon>
    </lineage>
</organism>
<dbReference type="InterPro" id="IPR019365">
    <property type="entry name" value="TVP18/Ca-channel_flower"/>
</dbReference>
<comment type="subcellular location">
    <subcellularLocation>
        <location evidence="1">Endomembrane system</location>
        <topology evidence="1">Multi-pass membrane protein</topology>
    </subcellularLocation>
</comment>
<evidence type="ECO:0000313" key="8">
    <source>
        <dbReference type="Proteomes" id="UP000276133"/>
    </source>
</evidence>
<sequence length="164" mass="18196">MDPFNNMPTQQQPQQEEMSWWFKWLIKGSSVILGFLALVLGIVTTISFSASCLIAGILLICGSVLVLAFEVPMCCSFIEFIRPLSQFSEGRPHWQKCAIYMIAPIVTILLCQGASSIFGALFLFGVAGLYFMLTVGKKAPLEEMRSRAYTDSKANLTTNDQLPK</sequence>
<keyword evidence="4 6" id="KW-1133">Transmembrane helix</keyword>
<dbReference type="PANTHER" id="PTHR13314">
    <property type="entry name" value="CALCIUM CHANNEL FLOWER HOMOLOG"/>
    <property type="match status" value="1"/>
</dbReference>
<feature type="transmembrane region" description="Helical" evidence="6">
    <location>
        <begin position="24"/>
        <end position="48"/>
    </location>
</feature>
<dbReference type="Pfam" id="PF10233">
    <property type="entry name" value="Cg6151-P"/>
    <property type="match status" value="1"/>
</dbReference>
<evidence type="ECO:0000256" key="2">
    <source>
        <dbReference type="ARBA" id="ARBA00010023"/>
    </source>
</evidence>
<protein>
    <submittedName>
        <fullName evidence="7">Calcium channel flower isoform X1</fullName>
    </submittedName>
</protein>
<reference evidence="7 8" key="1">
    <citation type="journal article" date="2018" name="Sci. Rep.">
        <title>Genomic signatures of local adaptation to the degree of environmental predictability in rotifers.</title>
        <authorList>
            <person name="Franch-Gras L."/>
            <person name="Hahn C."/>
            <person name="Garcia-Roger E.M."/>
            <person name="Carmona M.J."/>
            <person name="Serra M."/>
            <person name="Gomez A."/>
        </authorList>
    </citation>
    <scope>NUCLEOTIDE SEQUENCE [LARGE SCALE GENOMIC DNA]</scope>
    <source>
        <strain evidence="7">HYR1</strain>
    </source>
</reference>
<evidence type="ECO:0000256" key="5">
    <source>
        <dbReference type="ARBA" id="ARBA00023136"/>
    </source>
</evidence>
<evidence type="ECO:0000256" key="3">
    <source>
        <dbReference type="ARBA" id="ARBA00022692"/>
    </source>
</evidence>
<evidence type="ECO:0000313" key="7">
    <source>
        <dbReference type="EMBL" id="RNA39909.1"/>
    </source>
</evidence>